<name>A0A4Y3NI05_PAEAU</name>
<dbReference type="EMBL" id="BJMD01000008">
    <property type="protein sequence ID" value="GEB18731.1"/>
    <property type="molecule type" value="Genomic_DNA"/>
</dbReference>
<reference evidence="1 2" key="1">
    <citation type="submission" date="2019-06" db="EMBL/GenBank/DDBJ databases">
        <title>Whole genome shotgun sequence of Paenarthrobacter aurescens NBRC 12136.</title>
        <authorList>
            <person name="Hosoyama A."/>
            <person name="Uohara A."/>
            <person name="Ohji S."/>
            <person name="Ichikawa N."/>
        </authorList>
    </citation>
    <scope>NUCLEOTIDE SEQUENCE [LARGE SCALE GENOMIC DNA]</scope>
    <source>
        <strain evidence="1 2">NBRC 12136</strain>
    </source>
</reference>
<dbReference type="AlphaFoldDB" id="A0A4Y3NI05"/>
<protein>
    <submittedName>
        <fullName evidence="1">Uncharacterized protein</fullName>
    </submittedName>
</protein>
<accession>A0A4Y3NI05</accession>
<evidence type="ECO:0000313" key="1">
    <source>
        <dbReference type="EMBL" id="GEB18731.1"/>
    </source>
</evidence>
<organism evidence="1 2">
    <name type="scientific">Paenarthrobacter aurescens</name>
    <name type="common">Arthrobacter aurescens</name>
    <dbReference type="NCBI Taxonomy" id="43663"/>
    <lineage>
        <taxon>Bacteria</taxon>
        <taxon>Bacillati</taxon>
        <taxon>Actinomycetota</taxon>
        <taxon>Actinomycetes</taxon>
        <taxon>Micrococcales</taxon>
        <taxon>Micrococcaceae</taxon>
        <taxon>Paenarthrobacter</taxon>
    </lineage>
</organism>
<comment type="caution">
    <text evidence="1">The sequence shown here is derived from an EMBL/GenBank/DDBJ whole genome shotgun (WGS) entry which is preliminary data.</text>
</comment>
<sequence length="139" mass="14755">MLGGDVFVIERHDVQALGELKKSVQVLVVANGRRGHCCHGGYVLTLGQNTEFEAQGGSGRSHHSCELAAANNANYWKSHKVQPTEPVAGSLILPLSGTVFCRGVGQYRASHSPLKGGSRKSALKWVRPIGPLFNGHGGS</sequence>
<proteinExistence type="predicted"/>
<keyword evidence="2" id="KW-1185">Reference proteome</keyword>
<dbReference type="Proteomes" id="UP000317715">
    <property type="component" value="Unassembled WGS sequence"/>
</dbReference>
<evidence type="ECO:0000313" key="2">
    <source>
        <dbReference type="Proteomes" id="UP000317715"/>
    </source>
</evidence>
<gene>
    <name evidence="1" type="ORF">AAU01_14860</name>
</gene>